<reference evidence="1" key="1">
    <citation type="submission" date="2019-05" db="EMBL/GenBank/DDBJ databases">
        <authorList>
            <person name="Castillo A."/>
            <person name="Giampetruzzi A."/>
            <person name="Landa B."/>
            <person name="Saponari M."/>
            <person name="Almeida R.P.P."/>
            <person name="Moralejo E."/>
            <person name="Marco-Noales E."/>
            <person name="Velasco-Amo M.P."/>
            <person name="Roman-Ecija M."/>
            <person name="Navarro I."/>
            <person name="Monterde A."/>
            <person name="Barbe S."/>
        </authorList>
    </citation>
    <scope>NUCLEOTIDE SEQUENCE</scope>
    <source>
        <strain evidence="1">XYL1981</strain>
    </source>
</reference>
<gene>
    <name evidence="1" type="ORF">FG476_02860</name>
</gene>
<comment type="caution">
    <text evidence="1">The sequence shown here is derived from an EMBL/GenBank/DDBJ whole genome shotgun (WGS) entry which is preliminary data.</text>
</comment>
<reference evidence="1" key="2">
    <citation type="journal article" date="2020" name="Appl. Environ. Microbiol.">
        <title>Multiple intercontinental introductions associated with the emergence of a plant pathogen in Europe.</title>
        <authorList>
            <person name="Landa B.B."/>
            <person name="Castillo A.I."/>
            <person name="Giampetruzzi A."/>
            <person name="Kahn A."/>
            <person name="Roman-Ecija M."/>
            <person name="Velasco-Amo M.P."/>
            <person name="Navas-Cortes J.A."/>
            <person name="Marco-Noales E."/>
            <person name="Barbe S."/>
            <person name="Moralejo E."/>
            <person name="Coletta-Filho H.D."/>
            <person name="Saldarelli P."/>
            <person name="Saponari M."/>
            <person name="Almeida R.P.P."/>
        </authorList>
    </citation>
    <scope>NUCLEOTIDE SEQUENCE</scope>
    <source>
        <strain evidence="1">XYL1981</strain>
    </source>
</reference>
<protein>
    <submittedName>
        <fullName evidence="1">Uncharacterized protein</fullName>
    </submittedName>
</protein>
<proteinExistence type="predicted"/>
<dbReference type="RefSeq" id="WP_021358562.1">
    <property type="nucleotide sequence ID" value="NZ_CP047134.1"/>
</dbReference>
<organism evidence="1 2">
    <name type="scientific">Xylella fastidiosa subsp. multiplex</name>
    <dbReference type="NCBI Taxonomy" id="644357"/>
    <lineage>
        <taxon>Bacteria</taxon>
        <taxon>Pseudomonadati</taxon>
        <taxon>Pseudomonadota</taxon>
        <taxon>Gammaproteobacteria</taxon>
        <taxon>Lysobacterales</taxon>
        <taxon>Lysobacteraceae</taxon>
        <taxon>Xylella</taxon>
    </lineage>
</organism>
<dbReference type="EMBL" id="VDCJ01000329">
    <property type="protein sequence ID" value="MRU23064.1"/>
    <property type="molecule type" value="Genomic_DNA"/>
</dbReference>
<evidence type="ECO:0000313" key="2">
    <source>
        <dbReference type="Proteomes" id="UP000474061"/>
    </source>
</evidence>
<name>A0A9Q4QRI5_XYLFS</name>
<accession>A0A9Q4QRI5</accession>
<evidence type="ECO:0000313" key="1">
    <source>
        <dbReference type="EMBL" id="MRU23064.1"/>
    </source>
</evidence>
<dbReference type="Proteomes" id="UP000474061">
    <property type="component" value="Unassembled WGS sequence"/>
</dbReference>
<dbReference type="AlphaFoldDB" id="A0A9Q4QRI5"/>
<sequence length="60" mass="6911">MRFALHQSAVGPYNKFDLTAELAYLLTTRTRFIENHNLSRRATAARRVRAACTQQMAQRS</sequence>